<evidence type="ECO:0000256" key="5">
    <source>
        <dbReference type="ARBA" id="ARBA00022833"/>
    </source>
</evidence>
<feature type="binding site" evidence="6 7">
    <location>
        <position position="292"/>
    </location>
    <ligand>
        <name>Zn(2+)</name>
        <dbReference type="ChEBI" id="CHEBI:29105"/>
    </ligand>
</feature>
<feature type="domain" description="Hcy-binding" evidence="9">
    <location>
        <begin position="4"/>
        <end position="307"/>
    </location>
</feature>
<dbReference type="InterPro" id="IPR036589">
    <property type="entry name" value="HCY_dom_sf"/>
</dbReference>
<evidence type="ECO:0000256" key="1">
    <source>
        <dbReference type="ARBA" id="ARBA00005137"/>
    </source>
</evidence>
<dbReference type="PANTHER" id="PTHR46120">
    <property type="entry name" value="BETAINE--HOMOCYSTEINE S-METHYLTRANSFERASE 1"/>
    <property type="match status" value="1"/>
</dbReference>
<evidence type="ECO:0000259" key="9">
    <source>
        <dbReference type="PROSITE" id="PS50970"/>
    </source>
</evidence>
<dbReference type="FunFam" id="3.20.20.330:FF:000003">
    <property type="entry name" value="Betaine--homocysteine S-methyltransferase 1"/>
    <property type="match status" value="1"/>
</dbReference>
<feature type="region of interest" description="Disordered" evidence="8">
    <location>
        <begin position="347"/>
        <end position="368"/>
    </location>
</feature>
<evidence type="ECO:0000256" key="8">
    <source>
        <dbReference type="SAM" id="MobiDB-lite"/>
    </source>
</evidence>
<dbReference type="PROSITE" id="PS50970">
    <property type="entry name" value="HCY"/>
    <property type="match status" value="1"/>
</dbReference>
<dbReference type="Pfam" id="PF02574">
    <property type="entry name" value="S-methyl_trans"/>
    <property type="match status" value="1"/>
</dbReference>
<dbReference type="InterPro" id="IPR017226">
    <property type="entry name" value="BHMT-like"/>
</dbReference>
<evidence type="ECO:0000256" key="6">
    <source>
        <dbReference type="PIRSR" id="PIRSR037505-2"/>
    </source>
</evidence>
<feature type="binding site" evidence="6 7">
    <location>
        <position position="293"/>
    </location>
    <ligand>
        <name>Zn(2+)</name>
        <dbReference type="ChEBI" id="CHEBI:29105"/>
    </ligand>
</feature>
<evidence type="ECO:0000256" key="7">
    <source>
        <dbReference type="PROSITE-ProRule" id="PRU00333"/>
    </source>
</evidence>
<evidence type="ECO:0000256" key="4">
    <source>
        <dbReference type="ARBA" id="ARBA00022723"/>
    </source>
</evidence>
<reference evidence="10 11" key="1">
    <citation type="submission" date="2023-11" db="EMBL/GenBank/DDBJ databases">
        <title>Halocaridina rubra genome assembly.</title>
        <authorList>
            <person name="Smith C."/>
        </authorList>
    </citation>
    <scope>NUCLEOTIDE SEQUENCE [LARGE SCALE GENOMIC DNA]</scope>
    <source>
        <strain evidence="10">EP-1</strain>
        <tissue evidence="10">Whole</tissue>
    </source>
</reference>
<dbReference type="InterPro" id="IPR003726">
    <property type="entry name" value="HCY_dom"/>
</dbReference>
<organism evidence="10 11">
    <name type="scientific">Halocaridina rubra</name>
    <name type="common">Hawaiian red shrimp</name>
    <dbReference type="NCBI Taxonomy" id="373956"/>
    <lineage>
        <taxon>Eukaryota</taxon>
        <taxon>Metazoa</taxon>
        <taxon>Ecdysozoa</taxon>
        <taxon>Arthropoda</taxon>
        <taxon>Crustacea</taxon>
        <taxon>Multicrustacea</taxon>
        <taxon>Malacostraca</taxon>
        <taxon>Eumalacostraca</taxon>
        <taxon>Eucarida</taxon>
        <taxon>Decapoda</taxon>
        <taxon>Pleocyemata</taxon>
        <taxon>Caridea</taxon>
        <taxon>Atyoidea</taxon>
        <taxon>Atyidae</taxon>
        <taxon>Halocaridina</taxon>
    </lineage>
</organism>
<dbReference type="Gene3D" id="3.20.20.330">
    <property type="entry name" value="Homocysteine-binding-like domain"/>
    <property type="match status" value="1"/>
</dbReference>
<dbReference type="GO" id="GO:0032259">
    <property type="term" value="P:methylation"/>
    <property type="evidence" value="ECO:0007669"/>
    <property type="project" value="UniProtKB-KW"/>
</dbReference>
<gene>
    <name evidence="10" type="ORF">SK128_018859</name>
</gene>
<evidence type="ECO:0000313" key="10">
    <source>
        <dbReference type="EMBL" id="KAK7082889.1"/>
    </source>
</evidence>
<protein>
    <recommendedName>
        <fullName evidence="9">Hcy-binding domain-containing protein</fullName>
    </recommendedName>
</protein>
<keyword evidence="2 7" id="KW-0489">Methyltransferase</keyword>
<keyword evidence="5 6" id="KW-0862">Zinc</keyword>
<proteinExistence type="predicted"/>
<dbReference type="Proteomes" id="UP001381693">
    <property type="component" value="Unassembled WGS sequence"/>
</dbReference>
<sequence length="368" mass="40159">MVKKGLLERLKEGGVVIGDGGYVFALEKRGYVTAGPWTPEASVEHPDAVRQLHREFIRSGSDVIQTFTFYSSEDKLKLHGNEVGKEFTCKEINNAACKLALEVAAEGDTLVAGGVCQCPSYNEGKGKVFVQGQLREQVKIFTDNKVDFIICEFFMNVEEIEWAIEVAKESGLPVAATMCVGINGDFAGVSPGECAVRMAKAGADIVGVNCLFDPYMTIDTIKAMKRALDFEGLKPFLMAQPNGFFTTGTGKRGYASCPEYPFAMEPRVVSRSDVHKFARAAYDLGVRYIGGCCGFEAFHIRAIAEELAKERGILPLASDKHEPWGAANRLSSHPFINERVGKEYWGSIVPSSGRPHPPTYGQLPKAAP</sequence>
<accession>A0AAN8XNN8</accession>
<dbReference type="EMBL" id="JAXCGZ010003861">
    <property type="protein sequence ID" value="KAK7082889.1"/>
    <property type="molecule type" value="Genomic_DNA"/>
</dbReference>
<dbReference type="SUPFAM" id="SSF82282">
    <property type="entry name" value="Homocysteine S-methyltransferase"/>
    <property type="match status" value="1"/>
</dbReference>
<keyword evidence="3 7" id="KW-0808">Transferase</keyword>
<evidence type="ECO:0000256" key="3">
    <source>
        <dbReference type="ARBA" id="ARBA00022679"/>
    </source>
</evidence>
<dbReference type="PANTHER" id="PTHR46120:SF4">
    <property type="entry name" value="HCY-BINDING DOMAIN-CONTAINING PROTEIN"/>
    <property type="match status" value="1"/>
</dbReference>
<keyword evidence="11" id="KW-1185">Reference proteome</keyword>
<evidence type="ECO:0000313" key="11">
    <source>
        <dbReference type="Proteomes" id="UP001381693"/>
    </source>
</evidence>
<dbReference type="GO" id="GO:0047150">
    <property type="term" value="F:betaine-homocysteine S-methyltransferase activity"/>
    <property type="evidence" value="ECO:0007669"/>
    <property type="project" value="TreeGrafter"/>
</dbReference>
<dbReference type="InterPro" id="IPR051524">
    <property type="entry name" value="BHMT"/>
</dbReference>
<comment type="pathway">
    <text evidence="1">Amino-acid biosynthesis; L-methionine biosynthesis via de novo pathway; L-methionine from L-homocysteine (BhmT route): step 1/1.</text>
</comment>
<dbReference type="GO" id="GO:0009086">
    <property type="term" value="P:methionine biosynthetic process"/>
    <property type="evidence" value="ECO:0007669"/>
    <property type="project" value="InterPro"/>
</dbReference>
<dbReference type="PIRSF" id="PIRSF037505">
    <property type="entry name" value="Betaine_HMT"/>
    <property type="match status" value="1"/>
</dbReference>
<evidence type="ECO:0000256" key="2">
    <source>
        <dbReference type="ARBA" id="ARBA00022603"/>
    </source>
</evidence>
<comment type="cofactor">
    <cofactor evidence="6">
        <name>Zn(2+)</name>
        <dbReference type="ChEBI" id="CHEBI:29105"/>
    </cofactor>
    <text evidence="6">Binds 1 zinc ion per subunit.</text>
</comment>
<dbReference type="GO" id="GO:0008270">
    <property type="term" value="F:zinc ion binding"/>
    <property type="evidence" value="ECO:0007669"/>
    <property type="project" value="InterPro"/>
</dbReference>
<name>A0AAN8XNN8_HALRR</name>
<keyword evidence="4 6" id="KW-0479">Metal-binding</keyword>
<dbReference type="AlphaFoldDB" id="A0AAN8XNN8"/>
<feature type="binding site" evidence="6 7">
    <location>
        <position position="210"/>
    </location>
    <ligand>
        <name>Zn(2+)</name>
        <dbReference type="ChEBI" id="CHEBI:29105"/>
    </ligand>
</feature>
<comment type="caution">
    <text evidence="10">The sequence shown here is derived from an EMBL/GenBank/DDBJ whole genome shotgun (WGS) entry which is preliminary data.</text>
</comment>